<reference evidence="2 3" key="2">
    <citation type="journal article" date="2016" name="Genome Announc.">
        <title>Complete Genome Sequences of Two Interactive Moderate Thermophiles, Paenibacillus napthalenovorans 32O-Y and Paenibacillus sp. 32O-W.</title>
        <authorList>
            <person name="Butler R.R.III."/>
            <person name="Wang J."/>
            <person name="Stark B.C."/>
            <person name="Pombert J.F."/>
        </authorList>
    </citation>
    <scope>NUCLEOTIDE SEQUENCE [LARGE SCALE GENOMIC DNA]</scope>
    <source>
        <strain evidence="2 3">32O-Y</strain>
    </source>
</reference>
<keyword evidence="1" id="KW-0732">Signal</keyword>
<evidence type="ECO:0000313" key="3">
    <source>
        <dbReference type="Proteomes" id="UP000061660"/>
    </source>
</evidence>
<dbReference type="STRING" id="162209.IJ22_27450"/>
<dbReference type="KEGG" id="pnp:IJ22_27450"/>
<organism evidence="2 3">
    <name type="scientific">Paenibacillus naphthalenovorans</name>
    <dbReference type="NCBI Taxonomy" id="162209"/>
    <lineage>
        <taxon>Bacteria</taxon>
        <taxon>Bacillati</taxon>
        <taxon>Bacillota</taxon>
        <taxon>Bacilli</taxon>
        <taxon>Bacillales</taxon>
        <taxon>Paenibacillaceae</taxon>
        <taxon>Paenibacillus</taxon>
    </lineage>
</organism>
<feature type="signal peptide" evidence="1">
    <location>
        <begin position="1"/>
        <end position="26"/>
    </location>
</feature>
<feature type="chain" id="PRO_5006833411" evidence="1">
    <location>
        <begin position="27"/>
        <end position="424"/>
    </location>
</feature>
<dbReference type="Proteomes" id="UP000061660">
    <property type="component" value="Chromosome"/>
</dbReference>
<sequence precursor="true">MKLSKNAMTVLSFTIGACVFISTAFADMALGSGYDRFKGSIKNTAAQMEKGLNNYTIEALYTLKDNDQTLLQASLFNKIDNEKQVFESSGKIQKSNGETSTEYSYSDQKLSIWKSGTEDKYYVTEYPDDLNRKIGNRFTNPFNEKGAPEVEKIVDAIVGNLRDYVQAEERPEGGRVYSGSLSEAQVPAVVNAVSSFGIKQFISSQSRADKNSKLPDIDSDVFVKKISGTAVENKAGLLENVTGDVFLSGKDKNGVQHDLSLNVVLKLSDIGNTKITKPDLTGANVEKVSHSSGFSSKHVGKYKNNIVLEKNGKFVKIGERILEITSVENNKVTGKYYETVKPGFESDYPDKYNFNFEYNPDQSKAMSFFTYTNSKGEQENGQLHPSSSGKIYLDLNIEILDENSYRSNASHPYFDGEFDRVFEE</sequence>
<dbReference type="PATRIC" id="fig|162209.4.peg.2922"/>
<keyword evidence="3" id="KW-1185">Reference proteome</keyword>
<dbReference type="AlphaFoldDB" id="A0A0U2W9K9"/>
<gene>
    <name evidence="2" type="ORF">IJ22_27450</name>
</gene>
<reference evidence="3" key="1">
    <citation type="submission" date="2015-12" db="EMBL/GenBank/DDBJ databases">
        <title>Complete genome sequences of two moderately thermophilic Paenibacillus species.</title>
        <authorList>
            <person name="Butler R.III."/>
            <person name="Wang J."/>
            <person name="Stark B.C."/>
            <person name="Pombert J.-F."/>
        </authorList>
    </citation>
    <scope>NUCLEOTIDE SEQUENCE [LARGE SCALE GENOMIC DNA]</scope>
    <source>
        <strain evidence="3">32O-Y</strain>
    </source>
</reference>
<name>A0A0U2W9K9_9BACL</name>
<accession>A0A0U2W9K9</accession>
<dbReference type="PROSITE" id="PS51257">
    <property type="entry name" value="PROKAR_LIPOPROTEIN"/>
    <property type="match status" value="1"/>
</dbReference>
<proteinExistence type="predicted"/>
<evidence type="ECO:0000256" key="1">
    <source>
        <dbReference type="SAM" id="SignalP"/>
    </source>
</evidence>
<dbReference type="OrthoDB" id="2518519at2"/>
<dbReference type="RefSeq" id="WP_062409170.1">
    <property type="nucleotide sequence ID" value="NZ_CP013652.1"/>
</dbReference>
<dbReference type="EMBL" id="CP013652">
    <property type="protein sequence ID" value="ALS23118.1"/>
    <property type="molecule type" value="Genomic_DNA"/>
</dbReference>
<protein>
    <submittedName>
        <fullName evidence="2">Uncharacterized protein</fullName>
    </submittedName>
</protein>
<evidence type="ECO:0000313" key="2">
    <source>
        <dbReference type="EMBL" id="ALS23118.1"/>
    </source>
</evidence>